<dbReference type="GO" id="GO:0003677">
    <property type="term" value="F:DNA binding"/>
    <property type="evidence" value="ECO:0007669"/>
    <property type="project" value="UniProtKB-KW"/>
</dbReference>
<dbReference type="PANTHER" id="PTHR47784:SF9">
    <property type="entry name" value="ZN(II)2CYS6 TRANSCRIPTION FACTOR (EUROFUNG)"/>
    <property type="match status" value="1"/>
</dbReference>
<dbReference type="PROSITE" id="PS50048">
    <property type="entry name" value="ZN2_CY6_FUNGAL_2"/>
    <property type="match status" value="1"/>
</dbReference>
<keyword evidence="3" id="KW-1133">Transmembrane helix</keyword>
<dbReference type="OrthoDB" id="3648229at2759"/>
<feature type="region of interest" description="Disordered" evidence="2">
    <location>
        <begin position="461"/>
        <end position="597"/>
    </location>
</feature>
<keyword evidence="3" id="KW-0812">Transmembrane</keyword>
<dbReference type="PANTHER" id="PTHR47784">
    <property type="entry name" value="STEROL UPTAKE CONTROL PROTEIN 2"/>
    <property type="match status" value="1"/>
</dbReference>
<keyword evidence="5" id="KW-0238">DNA-binding</keyword>
<evidence type="ECO:0000256" key="3">
    <source>
        <dbReference type="SAM" id="Phobius"/>
    </source>
</evidence>
<evidence type="ECO:0000259" key="4">
    <source>
        <dbReference type="PROSITE" id="PS50048"/>
    </source>
</evidence>
<dbReference type="Gene3D" id="4.10.240.10">
    <property type="entry name" value="Zn(2)-C6 fungal-type DNA-binding domain"/>
    <property type="match status" value="1"/>
</dbReference>
<dbReference type="InterPro" id="IPR036864">
    <property type="entry name" value="Zn2-C6_fun-type_DNA-bd_sf"/>
</dbReference>
<accession>A0A9Q9EID7</accession>
<reference evidence="5" key="1">
    <citation type="submission" date="2022-06" db="EMBL/GenBank/DDBJ databases">
        <title>Complete genome sequences of two strains of the flax pathogen Septoria linicola.</title>
        <authorList>
            <person name="Lapalu N."/>
            <person name="Simon A."/>
            <person name="Demenou B."/>
            <person name="Paumier D."/>
            <person name="Guillot M.-P."/>
            <person name="Gout L."/>
            <person name="Valade R."/>
        </authorList>
    </citation>
    <scope>NUCLEOTIDE SEQUENCE</scope>
    <source>
        <strain evidence="5">SE15195</strain>
    </source>
</reference>
<dbReference type="SUPFAM" id="SSF57701">
    <property type="entry name" value="Zn2/Cys6 DNA-binding domain"/>
    <property type="match status" value="1"/>
</dbReference>
<dbReference type="GO" id="GO:0001228">
    <property type="term" value="F:DNA-binding transcription activator activity, RNA polymerase II-specific"/>
    <property type="evidence" value="ECO:0007669"/>
    <property type="project" value="TreeGrafter"/>
</dbReference>
<dbReference type="Pfam" id="PF11951">
    <property type="entry name" value="Fungal_trans_2"/>
    <property type="match status" value="1"/>
</dbReference>
<organism evidence="5 6">
    <name type="scientific">Septoria linicola</name>
    <dbReference type="NCBI Taxonomy" id="215465"/>
    <lineage>
        <taxon>Eukaryota</taxon>
        <taxon>Fungi</taxon>
        <taxon>Dikarya</taxon>
        <taxon>Ascomycota</taxon>
        <taxon>Pezizomycotina</taxon>
        <taxon>Dothideomycetes</taxon>
        <taxon>Dothideomycetidae</taxon>
        <taxon>Mycosphaerellales</taxon>
        <taxon>Mycosphaerellaceae</taxon>
        <taxon>Septoria</taxon>
    </lineage>
</organism>
<dbReference type="PROSITE" id="PS00463">
    <property type="entry name" value="ZN2_CY6_FUNGAL_1"/>
    <property type="match status" value="1"/>
</dbReference>
<feature type="transmembrane region" description="Helical" evidence="3">
    <location>
        <begin position="359"/>
        <end position="379"/>
    </location>
</feature>
<sequence length="597" mass="65677">MSSSAEKVIKQSAPGYHVFSVRTAGNYGSDDVKAYTTRKSHRKSRIGCDACKQKRVKCDEKRPACGRCEKSNAKCDYRLPAARASRKGATPVSNANSPASSIASEALSIPIPRSMEQGSRDLHLLKHYDRLTGESQDTITCSDLLVPDQSREYRMAVLRLAQQHTYLLHGILSIACLHLDHHQVPGFRIAKLSHFQEALSTFQDAINKPIVKDNADPILLAGMMINMQYFCYVDSVDPLDSWVFSGSPSRLDWLSMQMGLTPLVHSTTPYHSESLLRPVWHYAAYIRDGSRGLPPDMLRLCGIHKGAKNLQRNPYWHALQSLAPLMLVERETKNLIKYLSCLSGFNKKFFARAQVNDHIALLILAYWFGLMCYVDFWWYRRRVLRDTTALCMYLEAHGDERIRALLDFPAEACHRLRGLEGGDPNTVASKTQRQEPTFVTATLGLISKIEHKVEEKLLHKKPHNSNHNNSNHYPPQQQQYQPQQHHQQQCQQYQPQHGSGFNNFDQGPSFGGGMYGGHNQSHGGHHGGGGFGGPSHNGPGHSGPPNGFGGGFGGGPGGRNEGFGGGGHHGGPDFGGGHHGGPGGMQGGGGGPGGGRW</sequence>
<name>A0A9Q9EID7_9PEZI</name>
<evidence type="ECO:0000313" key="5">
    <source>
        <dbReference type="EMBL" id="USW52681.1"/>
    </source>
</evidence>
<dbReference type="Pfam" id="PF00172">
    <property type="entry name" value="Zn_clus"/>
    <property type="match status" value="1"/>
</dbReference>
<dbReference type="GO" id="GO:0008270">
    <property type="term" value="F:zinc ion binding"/>
    <property type="evidence" value="ECO:0007669"/>
    <property type="project" value="InterPro"/>
</dbReference>
<feature type="compositionally biased region" description="Gly residues" evidence="2">
    <location>
        <begin position="526"/>
        <end position="535"/>
    </location>
</feature>
<dbReference type="AlphaFoldDB" id="A0A9Q9EID7"/>
<dbReference type="InterPro" id="IPR001138">
    <property type="entry name" value="Zn2Cys6_DnaBD"/>
</dbReference>
<keyword evidence="3" id="KW-0472">Membrane</keyword>
<dbReference type="SMART" id="SM00066">
    <property type="entry name" value="GAL4"/>
    <property type="match status" value="1"/>
</dbReference>
<keyword evidence="6" id="KW-1185">Reference proteome</keyword>
<feature type="compositionally biased region" description="Gly residues" evidence="2">
    <location>
        <begin position="546"/>
        <end position="597"/>
    </location>
</feature>
<evidence type="ECO:0000256" key="1">
    <source>
        <dbReference type="ARBA" id="ARBA00023242"/>
    </source>
</evidence>
<feature type="compositionally biased region" description="Low complexity" evidence="2">
    <location>
        <begin position="465"/>
        <end position="497"/>
    </location>
</feature>
<dbReference type="InterPro" id="IPR053157">
    <property type="entry name" value="Sterol_Uptake_Regulator"/>
</dbReference>
<dbReference type="CDD" id="cd00067">
    <property type="entry name" value="GAL4"/>
    <property type="match status" value="1"/>
</dbReference>
<feature type="domain" description="Zn(2)-C6 fungal-type" evidence="4">
    <location>
        <begin position="47"/>
        <end position="77"/>
    </location>
</feature>
<evidence type="ECO:0000256" key="2">
    <source>
        <dbReference type="SAM" id="MobiDB-lite"/>
    </source>
</evidence>
<gene>
    <name evidence="5" type="ORF">Slin15195_G060000</name>
</gene>
<dbReference type="InterPro" id="IPR021858">
    <property type="entry name" value="Fun_TF"/>
</dbReference>
<proteinExistence type="predicted"/>
<feature type="compositionally biased region" description="Low complexity" evidence="2">
    <location>
        <begin position="536"/>
        <end position="545"/>
    </location>
</feature>
<dbReference type="Proteomes" id="UP001056384">
    <property type="component" value="Chromosome 4"/>
</dbReference>
<keyword evidence="1" id="KW-0539">Nucleus</keyword>
<evidence type="ECO:0000313" key="6">
    <source>
        <dbReference type="Proteomes" id="UP001056384"/>
    </source>
</evidence>
<dbReference type="EMBL" id="CP099421">
    <property type="protein sequence ID" value="USW52681.1"/>
    <property type="molecule type" value="Genomic_DNA"/>
</dbReference>
<protein>
    <submittedName>
        <fullName evidence="5">Zn(2)-C6 fungal-type DNA-binding domain, fungal transcription factor</fullName>
    </submittedName>
</protein>